<evidence type="ECO:0000256" key="12">
    <source>
        <dbReference type="ARBA" id="ARBA00023274"/>
    </source>
</evidence>
<comment type="function">
    <text evidence="14">Catalyzes the hydrolysis of phosphatidylinositol-4,5-bisphosphate (PtdIns-4,5-P2) to phosphatidylinositol-4-phosphate (PtdIns-4-P).</text>
</comment>
<feature type="compositionally biased region" description="Basic and acidic residues" evidence="16">
    <location>
        <begin position="227"/>
        <end position="244"/>
    </location>
</feature>
<dbReference type="InParanoid" id="A0A6J0BMA9"/>
<dbReference type="GO" id="GO:0005886">
    <property type="term" value="C:plasma membrane"/>
    <property type="evidence" value="ECO:0007669"/>
    <property type="project" value="TreeGrafter"/>
</dbReference>
<keyword evidence="10" id="KW-0472">Membrane</keyword>
<dbReference type="GeneID" id="107221302"/>
<comment type="subcellular location">
    <subcellularLocation>
        <location evidence="2 14">Late endosome membrane</location>
        <topology evidence="2 14">Multi-pass membrane protein</topology>
    </subcellularLocation>
    <subcellularLocation>
        <location evidence="3 14">Lysosome membrane</location>
        <topology evidence="3 14">Multi-pass membrane protein</topology>
    </subcellularLocation>
</comment>
<dbReference type="OrthoDB" id="10265903at2759"/>
<feature type="region of interest" description="Disordered" evidence="16">
    <location>
        <begin position="1"/>
        <end position="41"/>
    </location>
</feature>
<dbReference type="GO" id="GO:0003735">
    <property type="term" value="F:structural constituent of ribosome"/>
    <property type="evidence" value="ECO:0007669"/>
    <property type="project" value="InterPro"/>
</dbReference>
<keyword evidence="15" id="KW-0175">Coiled coil</keyword>
<name>A0A6J0BMA9_NEOLC</name>
<feature type="coiled-coil region" evidence="15">
    <location>
        <begin position="278"/>
        <end position="305"/>
    </location>
</feature>
<dbReference type="Pfam" id="PF00444">
    <property type="entry name" value="Ribosomal_L36"/>
    <property type="match status" value="1"/>
</dbReference>
<evidence type="ECO:0000256" key="3">
    <source>
        <dbReference type="ARBA" id="ARBA00004155"/>
    </source>
</evidence>
<keyword evidence="8 13" id="KW-0689">Ribosomal protein</keyword>
<evidence type="ECO:0000313" key="18">
    <source>
        <dbReference type="RefSeq" id="XP_015515730.2"/>
    </source>
</evidence>
<dbReference type="SUPFAM" id="SSF57840">
    <property type="entry name" value="Ribosomal protein L36"/>
    <property type="match status" value="1"/>
</dbReference>
<keyword evidence="7 14" id="KW-0378">Hydrolase</keyword>
<evidence type="ECO:0000256" key="9">
    <source>
        <dbReference type="ARBA" id="ARBA00022989"/>
    </source>
</evidence>
<organism evidence="18">
    <name type="scientific">Neodiprion lecontei</name>
    <name type="common">Redheaded pine sawfly</name>
    <dbReference type="NCBI Taxonomy" id="441921"/>
    <lineage>
        <taxon>Eukaryota</taxon>
        <taxon>Metazoa</taxon>
        <taxon>Ecdysozoa</taxon>
        <taxon>Arthropoda</taxon>
        <taxon>Hexapoda</taxon>
        <taxon>Insecta</taxon>
        <taxon>Pterygota</taxon>
        <taxon>Neoptera</taxon>
        <taxon>Endopterygota</taxon>
        <taxon>Hymenoptera</taxon>
        <taxon>Tenthredinoidea</taxon>
        <taxon>Diprionidae</taxon>
        <taxon>Diprioninae</taxon>
        <taxon>Neodiprion</taxon>
    </lineage>
</organism>
<dbReference type="EC" id="3.1.3.78" evidence="14"/>
<evidence type="ECO:0000256" key="2">
    <source>
        <dbReference type="ARBA" id="ARBA00004107"/>
    </source>
</evidence>
<dbReference type="InterPro" id="IPR000473">
    <property type="entry name" value="Ribosomal_bL36"/>
</dbReference>
<dbReference type="InterPro" id="IPR019178">
    <property type="entry name" value="PtdIns-P2-Ptase"/>
</dbReference>
<dbReference type="GO" id="GO:0005765">
    <property type="term" value="C:lysosomal membrane"/>
    <property type="evidence" value="ECO:0007669"/>
    <property type="project" value="UniProtKB-SubCell"/>
</dbReference>
<gene>
    <name evidence="18" type="primary">LOC107221302</name>
</gene>
<dbReference type="GO" id="GO:0031902">
    <property type="term" value="C:late endosome membrane"/>
    <property type="evidence" value="ECO:0007669"/>
    <property type="project" value="UniProtKB-SubCell"/>
</dbReference>
<evidence type="ECO:0000256" key="11">
    <source>
        <dbReference type="ARBA" id="ARBA00023228"/>
    </source>
</evidence>
<dbReference type="Proteomes" id="UP000829291">
    <property type="component" value="Chromosome 7"/>
</dbReference>
<feature type="compositionally biased region" description="Polar residues" evidence="16">
    <location>
        <begin position="1"/>
        <end position="10"/>
    </location>
</feature>
<keyword evidence="12 13" id="KW-0687">Ribonucleoprotein</keyword>
<evidence type="ECO:0000256" key="13">
    <source>
        <dbReference type="RuleBase" id="RU000570"/>
    </source>
</evidence>
<dbReference type="GO" id="GO:1990904">
    <property type="term" value="C:ribonucleoprotein complex"/>
    <property type="evidence" value="ECO:0007669"/>
    <property type="project" value="UniProtKB-KW"/>
</dbReference>
<keyword evidence="6 14" id="KW-0967">Endosome</keyword>
<reference evidence="18" key="1">
    <citation type="submission" date="2025-08" db="UniProtKB">
        <authorList>
            <consortium name="RefSeq"/>
        </authorList>
    </citation>
    <scope>IDENTIFICATION</scope>
    <source>
        <tissue evidence="18">Thorax and Abdomen</tissue>
    </source>
</reference>
<evidence type="ECO:0000256" key="7">
    <source>
        <dbReference type="ARBA" id="ARBA00022801"/>
    </source>
</evidence>
<dbReference type="Pfam" id="PF09788">
    <property type="entry name" value="Tmemb_55A"/>
    <property type="match status" value="1"/>
</dbReference>
<dbReference type="InterPro" id="IPR035977">
    <property type="entry name" value="Ribosomal_bL36_sp"/>
</dbReference>
<evidence type="ECO:0000256" key="8">
    <source>
        <dbReference type="ARBA" id="ARBA00022980"/>
    </source>
</evidence>
<dbReference type="KEGG" id="nlo:107221302"/>
<dbReference type="GO" id="GO:0046856">
    <property type="term" value="P:phosphatidylinositol dephosphorylation"/>
    <property type="evidence" value="ECO:0007669"/>
    <property type="project" value="InterPro"/>
</dbReference>
<evidence type="ECO:0000256" key="4">
    <source>
        <dbReference type="ARBA" id="ARBA00007645"/>
    </source>
</evidence>
<evidence type="ECO:0000256" key="10">
    <source>
        <dbReference type="ARBA" id="ARBA00023136"/>
    </source>
</evidence>
<keyword evidence="9" id="KW-1133">Transmembrane helix</keyword>
<keyword evidence="11 14" id="KW-0458">Lysosome</keyword>
<protein>
    <recommendedName>
        <fullName evidence="13 14">Multifunctional fusion protein</fullName>
    </recommendedName>
    <domain>
        <recommendedName>
            <fullName evidence="14">Phosphatidylinositol-4,5-bisphosphate 4-phosphatase</fullName>
            <ecNumber evidence="14">3.1.3.78</ecNumber>
        </recommendedName>
    </domain>
    <domain>
        <recommendedName>
            <fullName evidence="13">Ribosomal protein</fullName>
        </recommendedName>
    </domain>
</protein>
<dbReference type="GO" id="GO:0005840">
    <property type="term" value="C:ribosome"/>
    <property type="evidence" value="ECO:0007669"/>
    <property type="project" value="UniProtKB-KW"/>
</dbReference>
<accession>A0A6J0BMA9</accession>
<dbReference type="PANTHER" id="PTHR21014">
    <property type="entry name" value="PHOSPHATIDYLINOSITOL-4,5-BISPHOSPHATE 4-PHOSPHATASE"/>
    <property type="match status" value="1"/>
</dbReference>
<evidence type="ECO:0000256" key="1">
    <source>
        <dbReference type="ARBA" id="ARBA00001261"/>
    </source>
</evidence>
<dbReference type="GO" id="GO:0030670">
    <property type="term" value="C:phagocytic vesicle membrane"/>
    <property type="evidence" value="ECO:0007669"/>
    <property type="project" value="TreeGrafter"/>
</dbReference>
<dbReference type="GO" id="GO:0034597">
    <property type="term" value="F:phosphatidylinositol-4,5-bisphosphate 4-phosphatase activity"/>
    <property type="evidence" value="ECO:0007669"/>
    <property type="project" value="UniProtKB-EC"/>
</dbReference>
<evidence type="ECO:0000256" key="6">
    <source>
        <dbReference type="ARBA" id="ARBA00022753"/>
    </source>
</evidence>
<sequence>MGGNQSTSRDNPIASVNDKKEITVNAICPKNPEGPPPPYESDNQSVIPVGKWIKCKVCQASIDTSGKEDELVIKCCQCNEVTILRNAPSGRKFVRCICNCLLICKTSAQTILCPRPTCERIINLKTCLWRVERMKSPGCDEDYEDLTLKCCASKVRAISFCIACNSVFHQCCLDKYENLKVLDKITVICCQGDVTDSVSHSGIEKENDSIKSLKKVIRKQAMELEKLRSDNSLPEEKSNSKKDQAVTSQNGNDGPKNDDQNSANKSLANENKLLTKLVEEMDIKSKLLQEKIESLQEKVNKQMETTAERMNIPTLWRAVTRTCYQMVAKAPIPQYVSIPLTRSIHCMFSNGSFSILSRTALDTTRSSPSSKLLSVNNSPLFVPSNGMKIKRLLKLRCKHCYFVWRNGTRYVMCKAKPRHKQARLMPREEKSWILCQATQHPQRDW</sequence>
<evidence type="ECO:0000256" key="16">
    <source>
        <dbReference type="SAM" id="MobiDB-lite"/>
    </source>
</evidence>
<dbReference type="PANTHER" id="PTHR21014:SF6">
    <property type="entry name" value="PHOSPHATIDYLINOSITOL-4,5-BISPHOSPHATE 4-PHOSPHATASE"/>
    <property type="match status" value="1"/>
</dbReference>
<dbReference type="NCBIfam" id="TIGR01022">
    <property type="entry name" value="rpmJ_bact"/>
    <property type="match status" value="1"/>
</dbReference>
<evidence type="ECO:0000313" key="17">
    <source>
        <dbReference type="Proteomes" id="UP000829291"/>
    </source>
</evidence>
<dbReference type="GO" id="GO:0006412">
    <property type="term" value="P:translation"/>
    <property type="evidence" value="ECO:0007669"/>
    <property type="project" value="InterPro"/>
</dbReference>
<dbReference type="AlphaFoldDB" id="A0A6J0BMA9"/>
<keyword evidence="5" id="KW-0812">Transmembrane</keyword>
<feature type="region of interest" description="Disordered" evidence="16">
    <location>
        <begin position="227"/>
        <end position="267"/>
    </location>
</feature>
<proteinExistence type="inferred from homology"/>
<keyword evidence="17" id="KW-1185">Reference proteome</keyword>
<comment type="catalytic activity">
    <reaction evidence="1 14">
        <text>a 1,2-diacyl-sn-glycero-3-phospho-(1D-myo-inositol-4,5-bisphosphate) + H2O = a 1,2-diacyl-sn-glycero-3-phospho-(1D-myo-inositol-5-phosphate) + phosphate</text>
        <dbReference type="Rhea" id="RHEA:25674"/>
        <dbReference type="ChEBI" id="CHEBI:15377"/>
        <dbReference type="ChEBI" id="CHEBI:43474"/>
        <dbReference type="ChEBI" id="CHEBI:57795"/>
        <dbReference type="ChEBI" id="CHEBI:58456"/>
        <dbReference type="EC" id="3.1.3.78"/>
    </reaction>
</comment>
<dbReference type="RefSeq" id="XP_015515730.2">
    <property type="nucleotide sequence ID" value="XM_015660244.2"/>
</dbReference>
<evidence type="ECO:0000256" key="5">
    <source>
        <dbReference type="ARBA" id="ARBA00022692"/>
    </source>
</evidence>
<comment type="similarity">
    <text evidence="4 13">Belongs to the bacterial ribosomal protein bL36 family.</text>
</comment>
<evidence type="ECO:0000256" key="14">
    <source>
        <dbReference type="RuleBase" id="RU365008"/>
    </source>
</evidence>
<evidence type="ECO:0000256" key="15">
    <source>
        <dbReference type="SAM" id="Coils"/>
    </source>
</evidence>